<feature type="non-terminal residue" evidence="2">
    <location>
        <position position="479"/>
    </location>
</feature>
<dbReference type="EMBL" id="BRXZ01007937">
    <property type="protein sequence ID" value="GMI36275.1"/>
    <property type="molecule type" value="Genomic_DNA"/>
</dbReference>
<gene>
    <name evidence="2" type="ORF">TrRE_jg442</name>
</gene>
<comment type="caution">
    <text evidence="2">The sequence shown here is derived from an EMBL/GenBank/DDBJ whole genome shotgun (WGS) entry which is preliminary data.</text>
</comment>
<protein>
    <submittedName>
        <fullName evidence="2">Uncharacterized protein</fullName>
    </submittedName>
</protein>
<reference evidence="2" key="1">
    <citation type="submission" date="2022-07" db="EMBL/GenBank/DDBJ databases">
        <title>Genome analysis of Parmales, a sister group of diatoms, reveals the evolutionary specialization of diatoms from phago-mixotrophs to photoautotrophs.</title>
        <authorList>
            <person name="Ban H."/>
            <person name="Sato S."/>
            <person name="Yoshikawa S."/>
            <person name="Kazumasa Y."/>
            <person name="Nakamura Y."/>
            <person name="Ichinomiya M."/>
            <person name="Saitoh K."/>
            <person name="Sato N."/>
            <person name="Blanc-Mathieu R."/>
            <person name="Endo H."/>
            <person name="Kuwata A."/>
            <person name="Ogata H."/>
        </authorList>
    </citation>
    <scope>NUCLEOTIDE SEQUENCE</scope>
</reference>
<dbReference type="Proteomes" id="UP001165082">
    <property type="component" value="Unassembled WGS sequence"/>
</dbReference>
<evidence type="ECO:0000256" key="1">
    <source>
        <dbReference type="SAM" id="MobiDB-lite"/>
    </source>
</evidence>
<name>A0A9W7L6J2_9STRA</name>
<evidence type="ECO:0000313" key="2">
    <source>
        <dbReference type="EMBL" id="GMI36275.1"/>
    </source>
</evidence>
<proteinExistence type="predicted"/>
<keyword evidence="3" id="KW-1185">Reference proteome</keyword>
<dbReference type="AlphaFoldDB" id="A0A9W7L6J2"/>
<feature type="region of interest" description="Disordered" evidence="1">
    <location>
        <begin position="229"/>
        <end position="253"/>
    </location>
</feature>
<accession>A0A9W7L6J2</accession>
<evidence type="ECO:0000313" key="3">
    <source>
        <dbReference type="Proteomes" id="UP001165082"/>
    </source>
</evidence>
<sequence>MVNESDEVLVNVTGATPTAGPKSSRSCVLYGSTMKIEDPRLWDLFVNIKARAIKLYNEQDSVKLIEKNEEKKVICEANRVLALPKNVGRTADHKDAYKLNTSVGCDRLLLTSNLHGGPTQLHVTSFDTSSSEAPFFVDNIGQSEWQKHHGRDTVKEDTVVFVCNVDRRISPFFLESLLSELDNVDVSFNSEEMPQIPQIYQDLANPDLLGQILGADLKEKLERLKNPRKLSEEQDVEDEIKHEDEVEADEEEMRSKELRACLGSGITDEEVKREKESALRDSYKYFNVSIHESTSFTIHEAASRLSACVARKGAYFSHLFWYHIWPKYKDEARKLVGENGELASYANKTEHTKALRLLNGVCRFIIGCSVGGSTDVSKEHRITQHWKSLCSAAGLDPETATKWEVGGFYGGSSDVSKEHRSTPGWLSLCLAASLNPETATKWEVAGFYGGSTDVSKEHRSTPGWKSRCLAASLDPKTAT</sequence>
<organism evidence="2 3">
    <name type="scientific">Triparma retinervis</name>
    <dbReference type="NCBI Taxonomy" id="2557542"/>
    <lineage>
        <taxon>Eukaryota</taxon>
        <taxon>Sar</taxon>
        <taxon>Stramenopiles</taxon>
        <taxon>Ochrophyta</taxon>
        <taxon>Bolidophyceae</taxon>
        <taxon>Parmales</taxon>
        <taxon>Triparmaceae</taxon>
        <taxon>Triparma</taxon>
    </lineage>
</organism>